<reference evidence="1" key="1">
    <citation type="submission" date="2018-11" db="EMBL/GenBank/DDBJ databases">
        <authorList>
            <consortium name="Genoscope - CEA"/>
            <person name="William W."/>
        </authorList>
    </citation>
    <scope>NUCLEOTIDE SEQUENCE</scope>
</reference>
<sequence length="38" mass="4391">MGLVVVLILEEAGYEEAVLVEMEPSKKKKKREREQTET</sequence>
<proteinExistence type="predicted"/>
<accession>A0A3P6GDN4</accession>
<organism evidence="1">
    <name type="scientific">Brassica oleracea</name>
    <name type="common">Wild cabbage</name>
    <dbReference type="NCBI Taxonomy" id="3712"/>
    <lineage>
        <taxon>Eukaryota</taxon>
        <taxon>Viridiplantae</taxon>
        <taxon>Streptophyta</taxon>
        <taxon>Embryophyta</taxon>
        <taxon>Tracheophyta</taxon>
        <taxon>Spermatophyta</taxon>
        <taxon>Magnoliopsida</taxon>
        <taxon>eudicotyledons</taxon>
        <taxon>Gunneridae</taxon>
        <taxon>Pentapetalae</taxon>
        <taxon>rosids</taxon>
        <taxon>malvids</taxon>
        <taxon>Brassicales</taxon>
        <taxon>Brassicaceae</taxon>
        <taxon>Brassiceae</taxon>
        <taxon>Brassica</taxon>
    </lineage>
</organism>
<dbReference type="AlphaFoldDB" id="A0A3P6GDN4"/>
<gene>
    <name evidence="1" type="ORF">BOLC8T50253H</name>
</gene>
<name>A0A3P6GDN4_BRAOL</name>
<dbReference type="EMBL" id="LR031879">
    <property type="protein sequence ID" value="VDD57024.1"/>
    <property type="molecule type" value="Genomic_DNA"/>
</dbReference>
<protein>
    <submittedName>
        <fullName evidence="1">Uncharacterized protein</fullName>
    </submittedName>
</protein>
<evidence type="ECO:0000313" key="1">
    <source>
        <dbReference type="EMBL" id="VDD57024.1"/>
    </source>
</evidence>